<dbReference type="STRING" id="64144.ENSATEP00000022358"/>
<evidence type="ECO:0000313" key="1">
    <source>
        <dbReference type="Ensembl" id="ENSATEP00000022358.2"/>
    </source>
</evidence>
<dbReference type="SUPFAM" id="SSF52266">
    <property type="entry name" value="SGNH hydrolase"/>
    <property type="match status" value="1"/>
</dbReference>
<reference evidence="1" key="1">
    <citation type="submission" date="2021-04" db="EMBL/GenBank/DDBJ databases">
        <authorList>
            <consortium name="Wellcome Sanger Institute Data Sharing"/>
        </authorList>
    </citation>
    <scope>NUCLEOTIDE SEQUENCE [LARGE SCALE GENOMIC DNA]</scope>
</reference>
<dbReference type="Ensembl" id="ENSATET00000022726.2">
    <property type="protein sequence ID" value="ENSATEP00000022358.2"/>
    <property type="gene ID" value="ENSATEG00000015514.2"/>
</dbReference>
<dbReference type="GeneTree" id="ENSGT01150000290092"/>
<reference evidence="1" key="3">
    <citation type="submission" date="2025-09" db="UniProtKB">
        <authorList>
            <consortium name="Ensembl"/>
        </authorList>
    </citation>
    <scope>IDENTIFICATION</scope>
</reference>
<evidence type="ECO:0008006" key="3">
    <source>
        <dbReference type="Google" id="ProtNLM"/>
    </source>
</evidence>
<organism evidence="1 2">
    <name type="scientific">Anabas testudineus</name>
    <name type="common">Climbing perch</name>
    <name type="synonym">Anthias testudineus</name>
    <dbReference type="NCBI Taxonomy" id="64144"/>
    <lineage>
        <taxon>Eukaryota</taxon>
        <taxon>Metazoa</taxon>
        <taxon>Chordata</taxon>
        <taxon>Craniata</taxon>
        <taxon>Vertebrata</taxon>
        <taxon>Euteleostomi</taxon>
        <taxon>Actinopterygii</taxon>
        <taxon>Neopterygii</taxon>
        <taxon>Teleostei</taxon>
        <taxon>Neoteleostei</taxon>
        <taxon>Acanthomorphata</taxon>
        <taxon>Anabantaria</taxon>
        <taxon>Anabantiformes</taxon>
        <taxon>Anabantoidei</taxon>
        <taxon>Anabantidae</taxon>
        <taxon>Anabas</taxon>
    </lineage>
</organism>
<name>A0A3Q1IXP2_ANATE</name>
<dbReference type="Gene3D" id="3.40.50.12700">
    <property type="match status" value="1"/>
</dbReference>
<dbReference type="InParanoid" id="A0A3Q1IXP2"/>
<dbReference type="OrthoDB" id="10072345at2759"/>
<dbReference type="CDD" id="cd00229">
    <property type="entry name" value="SGNH_hydrolase"/>
    <property type="match status" value="1"/>
</dbReference>
<reference evidence="1" key="2">
    <citation type="submission" date="2025-08" db="UniProtKB">
        <authorList>
            <consortium name="Ensembl"/>
        </authorList>
    </citation>
    <scope>IDENTIFICATION</scope>
</reference>
<dbReference type="AlphaFoldDB" id="A0A3Q1IXP2"/>
<evidence type="ECO:0000313" key="2">
    <source>
        <dbReference type="Proteomes" id="UP000265040"/>
    </source>
</evidence>
<dbReference type="Proteomes" id="UP000265040">
    <property type="component" value="Chromosome 8"/>
</dbReference>
<sequence length="220" mass="25473">MAYSFQGLLSKEELVASMQSTRLHPQHISHGNFPRSHQHRWGTLTSQVAFSTVSRQLTPTLLIIGDTIIRDVLPKSKNCLCFPQVTVSDLMAKLPDLMKINPTQSRVVIQIGSNDIKHGSSELLKKDFLQLFDLLKRYPDKRLFISGPIPQLRYETRLFSLHEWLKSQCSTRTLIYIDNFDLFWNQVEYYKKDGRHPNRQGSQKLTSNILYHVSYSPVIN</sequence>
<protein>
    <recommendedName>
        <fullName evidence="3">SGNH hydrolase-type esterase domain-containing protein</fullName>
    </recommendedName>
</protein>
<accession>A0A3Q1IXP2</accession>
<keyword evidence="2" id="KW-1185">Reference proteome</keyword>
<proteinExistence type="predicted"/>
<dbReference type="Gene3D" id="3.40.50.12690">
    <property type="match status" value="1"/>
</dbReference>